<evidence type="ECO:0000313" key="4">
    <source>
        <dbReference type="Proteomes" id="UP000194236"/>
    </source>
</evidence>
<feature type="region of interest" description="Disordered" evidence="1">
    <location>
        <begin position="51"/>
        <end position="86"/>
    </location>
</feature>
<feature type="compositionally biased region" description="Polar residues" evidence="1">
    <location>
        <begin position="77"/>
        <end position="86"/>
    </location>
</feature>
<gene>
    <name evidence="3" type="ORF">BLA29_010656</name>
</gene>
<protein>
    <recommendedName>
        <fullName evidence="2">CRIB domain-containing protein</fullName>
    </recommendedName>
</protein>
<comment type="caution">
    <text evidence="3">The sequence shown here is derived from an EMBL/GenBank/DDBJ whole genome shotgun (WGS) entry which is preliminary data.</text>
</comment>
<keyword evidence="4" id="KW-1185">Reference proteome</keyword>
<dbReference type="EMBL" id="MUJZ01062882">
    <property type="protein sequence ID" value="OTF71028.1"/>
    <property type="molecule type" value="Genomic_DNA"/>
</dbReference>
<feature type="domain" description="CRIB" evidence="2">
    <location>
        <begin position="42"/>
        <end position="55"/>
    </location>
</feature>
<accession>A0A1Y3AT70</accession>
<dbReference type="InterPro" id="IPR000095">
    <property type="entry name" value="CRIB_dom"/>
</dbReference>
<dbReference type="Proteomes" id="UP000194236">
    <property type="component" value="Unassembled WGS sequence"/>
</dbReference>
<evidence type="ECO:0000256" key="1">
    <source>
        <dbReference type="SAM" id="MobiDB-lite"/>
    </source>
</evidence>
<sequence length="86" mass="9697">MKDDNLIRISGDNIKAFTLTNLNQKSIQSQSQDLKKNMKIKISAPTDFSHISHLGPGSVNDIKEKKFDHPSKDSLSKSHTSLQQYK</sequence>
<organism evidence="3 4">
    <name type="scientific">Euroglyphus maynei</name>
    <name type="common">Mayne's house dust mite</name>
    <dbReference type="NCBI Taxonomy" id="6958"/>
    <lineage>
        <taxon>Eukaryota</taxon>
        <taxon>Metazoa</taxon>
        <taxon>Ecdysozoa</taxon>
        <taxon>Arthropoda</taxon>
        <taxon>Chelicerata</taxon>
        <taxon>Arachnida</taxon>
        <taxon>Acari</taxon>
        <taxon>Acariformes</taxon>
        <taxon>Sarcoptiformes</taxon>
        <taxon>Astigmata</taxon>
        <taxon>Psoroptidia</taxon>
        <taxon>Analgoidea</taxon>
        <taxon>Pyroglyphidae</taxon>
        <taxon>Pyroglyphinae</taxon>
        <taxon>Euroglyphus</taxon>
    </lineage>
</organism>
<evidence type="ECO:0000313" key="3">
    <source>
        <dbReference type="EMBL" id="OTF71028.1"/>
    </source>
</evidence>
<dbReference type="AlphaFoldDB" id="A0A1Y3AT70"/>
<dbReference type="OrthoDB" id="2156623at2759"/>
<feature type="compositionally biased region" description="Basic and acidic residues" evidence="1">
    <location>
        <begin position="61"/>
        <end position="76"/>
    </location>
</feature>
<reference evidence="3 4" key="1">
    <citation type="submission" date="2017-03" db="EMBL/GenBank/DDBJ databases">
        <title>Genome Survey of Euroglyphus maynei.</title>
        <authorList>
            <person name="Arlian L.G."/>
            <person name="Morgan M.S."/>
            <person name="Rider S.D."/>
        </authorList>
    </citation>
    <scope>NUCLEOTIDE SEQUENCE [LARGE SCALE GENOMIC DNA]</scope>
    <source>
        <strain evidence="3">Arlian Lab</strain>
        <tissue evidence="3">Whole body</tissue>
    </source>
</reference>
<dbReference type="PROSITE" id="PS50108">
    <property type="entry name" value="CRIB"/>
    <property type="match status" value="1"/>
</dbReference>
<name>A0A1Y3AT70_EURMA</name>
<proteinExistence type="predicted"/>
<evidence type="ECO:0000259" key="2">
    <source>
        <dbReference type="PROSITE" id="PS50108"/>
    </source>
</evidence>